<dbReference type="SMART" id="SM00387">
    <property type="entry name" value="HATPase_c"/>
    <property type="match status" value="1"/>
</dbReference>
<dbReference type="Gene3D" id="1.10.287.130">
    <property type="match status" value="1"/>
</dbReference>
<dbReference type="Pfam" id="PF08448">
    <property type="entry name" value="PAS_4"/>
    <property type="match status" value="1"/>
</dbReference>
<evidence type="ECO:0000256" key="5">
    <source>
        <dbReference type="ARBA" id="ARBA00022777"/>
    </source>
</evidence>
<feature type="domain" description="PAC" evidence="8">
    <location>
        <begin position="78"/>
        <end position="131"/>
    </location>
</feature>
<dbReference type="PRINTS" id="PR00344">
    <property type="entry name" value="BCTRLSENSOR"/>
</dbReference>
<dbReference type="SUPFAM" id="SSF55874">
    <property type="entry name" value="ATPase domain of HSP90 chaperone/DNA topoisomerase II/histidine kinase"/>
    <property type="match status" value="1"/>
</dbReference>
<gene>
    <name evidence="9" type="ORF">SAMN05421508_102245</name>
</gene>
<dbReference type="CDD" id="cd00082">
    <property type="entry name" value="HisKA"/>
    <property type="match status" value="1"/>
</dbReference>
<dbReference type="SUPFAM" id="SSF47384">
    <property type="entry name" value="Homodimeric domain of signal transducing histidine kinase"/>
    <property type="match status" value="1"/>
</dbReference>
<dbReference type="Gene3D" id="3.30.565.10">
    <property type="entry name" value="Histidine kinase-like ATPase, C-terminal domain"/>
    <property type="match status" value="1"/>
</dbReference>
<dbReference type="PROSITE" id="PS50109">
    <property type="entry name" value="HIS_KIN"/>
    <property type="match status" value="1"/>
</dbReference>
<dbReference type="PANTHER" id="PTHR43304">
    <property type="entry name" value="PHYTOCHROME-LIKE PROTEIN CPH1"/>
    <property type="match status" value="1"/>
</dbReference>
<dbReference type="InterPro" id="IPR035965">
    <property type="entry name" value="PAS-like_dom_sf"/>
</dbReference>
<dbReference type="PROSITE" id="PS50112">
    <property type="entry name" value="PAS"/>
    <property type="match status" value="2"/>
</dbReference>
<dbReference type="NCBIfam" id="TIGR00229">
    <property type="entry name" value="sensory_box"/>
    <property type="match status" value="2"/>
</dbReference>
<dbReference type="InterPro" id="IPR005467">
    <property type="entry name" value="His_kinase_dom"/>
</dbReference>
<dbReference type="FunFam" id="3.30.565.10:FF:000006">
    <property type="entry name" value="Sensor histidine kinase WalK"/>
    <property type="match status" value="1"/>
</dbReference>
<name>A0A286G960_9PROT</name>
<proteinExistence type="predicted"/>
<keyword evidence="5" id="KW-0418">Kinase</keyword>
<organism evidence="9 10">
    <name type="scientific">Caenispirillum bisanense</name>
    <dbReference type="NCBI Taxonomy" id="414052"/>
    <lineage>
        <taxon>Bacteria</taxon>
        <taxon>Pseudomonadati</taxon>
        <taxon>Pseudomonadota</taxon>
        <taxon>Alphaproteobacteria</taxon>
        <taxon>Rhodospirillales</taxon>
        <taxon>Novispirillaceae</taxon>
        <taxon>Caenispirillum</taxon>
    </lineage>
</organism>
<reference evidence="9 10" key="1">
    <citation type="submission" date="2017-09" db="EMBL/GenBank/DDBJ databases">
        <authorList>
            <person name="Ehlers B."/>
            <person name="Leendertz F.H."/>
        </authorList>
    </citation>
    <scope>NUCLEOTIDE SEQUENCE [LARGE SCALE GENOMIC DNA]</scope>
    <source>
        <strain evidence="9 10">USBA 140</strain>
    </source>
</reference>
<dbReference type="SMART" id="SM00388">
    <property type="entry name" value="HisKA"/>
    <property type="match status" value="1"/>
</dbReference>
<keyword evidence="4" id="KW-0808">Transferase</keyword>
<evidence type="ECO:0000259" key="8">
    <source>
        <dbReference type="PROSITE" id="PS50113"/>
    </source>
</evidence>
<dbReference type="GO" id="GO:0000155">
    <property type="term" value="F:phosphorelay sensor kinase activity"/>
    <property type="evidence" value="ECO:0007669"/>
    <property type="project" value="InterPro"/>
</dbReference>
<dbReference type="Pfam" id="PF13426">
    <property type="entry name" value="PAS_9"/>
    <property type="match status" value="1"/>
</dbReference>
<dbReference type="SMART" id="SM00091">
    <property type="entry name" value="PAS"/>
    <property type="match status" value="2"/>
</dbReference>
<evidence type="ECO:0000313" key="9">
    <source>
        <dbReference type="EMBL" id="SOD92060.1"/>
    </source>
</evidence>
<dbReference type="EMBL" id="OCNJ01000002">
    <property type="protein sequence ID" value="SOD92060.1"/>
    <property type="molecule type" value="Genomic_DNA"/>
</dbReference>
<comment type="catalytic activity">
    <reaction evidence="1">
        <text>ATP + protein L-histidine = ADP + protein N-phospho-L-histidine.</text>
        <dbReference type="EC" id="2.7.13.3"/>
    </reaction>
</comment>
<dbReference type="InterPro" id="IPR003594">
    <property type="entry name" value="HATPase_dom"/>
</dbReference>
<dbReference type="EC" id="2.7.13.3" evidence="2"/>
<dbReference type="Pfam" id="PF02518">
    <property type="entry name" value="HATPase_c"/>
    <property type="match status" value="1"/>
</dbReference>
<dbReference type="InterPro" id="IPR004358">
    <property type="entry name" value="Sig_transdc_His_kin-like_C"/>
</dbReference>
<sequence>MPAVGRGEPDARQRLYDLTRLVSDWIWETDPQGRFSYVSGRVLDILGVLPEEMLHTSFAALCDGAEVPQLLGEQKAFRDVPAVVRTRQGQPRHMLVSALPFYDLDSGAFQGMRGTCRDVTEQVQAEAALKAQLEFQQTLLDTIPAPVFYRRGDGRYGLVNAAFAAMLGRPREAIVGRTLFDLFPLETAQRLFAAEQELMTGDGGARSVMDRLPWPGGAARDVILTLAATLEAADGLAGTGGGGRGLIGVVTDITDRMRAERDLQSSVRALERTNRELELFLHIASHDLQEPTRSVVSFCQLLAKSLEGAATPEQADYIAHAVDGAKRMRLIVQDLGTYARAGSRAAVPVRVEAGQVAADVLRAVQAQVDEAAARVSLGPLPAIQADRAQVSELLRNLVDNALKFAADGRAPAIGIDAWREDDATPFWTFRVTDNGIGIEARHHDRIFGLFQRLHGRDRYEGTGIGLAVCRKIVERHGGRIWVESVPGQGTKVLFTLPAASPLAEASSMTSSNDLPAG</sequence>
<dbReference type="PROSITE" id="PS50113">
    <property type="entry name" value="PAC"/>
    <property type="match status" value="1"/>
</dbReference>
<dbReference type="SUPFAM" id="SSF55785">
    <property type="entry name" value="PYP-like sensor domain (PAS domain)"/>
    <property type="match status" value="2"/>
</dbReference>
<dbReference type="RefSeq" id="WP_097278009.1">
    <property type="nucleotide sequence ID" value="NZ_OCNJ01000002.1"/>
</dbReference>
<dbReference type="Gene3D" id="3.30.450.20">
    <property type="entry name" value="PAS domain"/>
    <property type="match status" value="2"/>
</dbReference>
<dbReference type="Pfam" id="PF00512">
    <property type="entry name" value="HisKA"/>
    <property type="match status" value="1"/>
</dbReference>
<dbReference type="InterPro" id="IPR052162">
    <property type="entry name" value="Sensor_kinase/Photoreceptor"/>
</dbReference>
<dbReference type="OrthoDB" id="7313492at2"/>
<keyword evidence="3" id="KW-0597">Phosphoprotein</keyword>
<dbReference type="InterPro" id="IPR036890">
    <property type="entry name" value="HATPase_C_sf"/>
</dbReference>
<dbReference type="SMART" id="SM00086">
    <property type="entry name" value="PAC"/>
    <property type="match status" value="1"/>
</dbReference>
<evidence type="ECO:0000256" key="3">
    <source>
        <dbReference type="ARBA" id="ARBA00022553"/>
    </source>
</evidence>
<dbReference type="AlphaFoldDB" id="A0A286G960"/>
<evidence type="ECO:0000259" key="6">
    <source>
        <dbReference type="PROSITE" id="PS50109"/>
    </source>
</evidence>
<feature type="domain" description="PAS" evidence="7">
    <location>
        <begin position="11"/>
        <end position="54"/>
    </location>
</feature>
<evidence type="ECO:0000256" key="2">
    <source>
        <dbReference type="ARBA" id="ARBA00012438"/>
    </source>
</evidence>
<evidence type="ECO:0000259" key="7">
    <source>
        <dbReference type="PROSITE" id="PS50112"/>
    </source>
</evidence>
<dbReference type="CDD" id="cd00130">
    <property type="entry name" value="PAS"/>
    <property type="match status" value="2"/>
</dbReference>
<keyword evidence="10" id="KW-1185">Reference proteome</keyword>
<dbReference type="InterPro" id="IPR000700">
    <property type="entry name" value="PAS-assoc_C"/>
</dbReference>
<feature type="domain" description="PAS" evidence="7">
    <location>
        <begin position="132"/>
        <end position="202"/>
    </location>
</feature>
<feature type="domain" description="Histidine kinase" evidence="6">
    <location>
        <begin position="283"/>
        <end position="500"/>
    </location>
</feature>
<dbReference type="InterPro" id="IPR013656">
    <property type="entry name" value="PAS_4"/>
</dbReference>
<accession>A0A286G960</accession>
<evidence type="ECO:0000313" key="10">
    <source>
        <dbReference type="Proteomes" id="UP000219621"/>
    </source>
</evidence>
<dbReference type="InterPro" id="IPR000014">
    <property type="entry name" value="PAS"/>
</dbReference>
<protein>
    <recommendedName>
        <fullName evidence="2">histidine kinase</fullName>
        <ecNumber evidence="2">2.7.13.3</ecNumber>
    </recommendedName>
</protein>
<dbReference type="InterPro" id="IPR036097">
    <property type="entry name" value="HisK_dim/P_sf"/>
</dbReference>
<dbReference type="PANTHER" id="PTHR43304:SF1">
    <property type="entry name" value="PAC DOMAIN-CONTAINING PROTEIN"/>
    <property type="match status" value="1"/>
</dbReference>
<evidence type="ECO:0000256" key="1">
    <source>
        <dbReference type="ARBA" id="ARBA00000085"/>
    </source>
</evidence>
<dbReference type="Proteomes" id="UP000219621">
    <property type="component" value="Unassembled WGS sequence"/>
</dbReference>
<dbReference type="InterPro" id="IPR003661">
    <property type="entry name" value="HisK_dim/P_dom"/>
</dbReference>
<dbReference type="InterPro" id="IPR001610">
    <property type="entry name" value="PAC"/>
</dbReference>
<evidence type="ECO:0000256" key="4">
    <source>
        <dbReference type="ARBA" id="ARBA00022679"/>
    </source>
</evidence>